<dbReference type="PANTHER" id="PTHR36440">
    <property type="entry name" value="PUTATIVE (AFU_ORTHOLOGUE AFUA_8G07350)-RELATED"/>
    <property type="match status" value="1"/>
</dbReference>
<dbReference type="Pfam" id="PF07883">
    <property type="entry name" value="Cupin_2"/>
    <property type="match status" value="1"/>
</dbReference>
<dbReference type="PANTHER" id="PTHR36440:SF1">
    <property type="entry name" value="PUTATIVE (AFU_ORTHOLOGUE AFUA_8G07350)-RELATED"/>
    <property type="match status" value="1"/>
</dbReference>
<evidence type="ECO:0000313" key="2">
    <source>
        <dbReference type="EMBL" id="WPU96265.1"/>
    </source>
</evidence>
<accession>A0ABZ0TYU5</accession>
<dbReference type="InterPro" id="IPR053146">
    <property type="entry name" value="QDO-like"/>
</dbReference>
<keyword evidence="3" id="KW-1185">Reference proteome</keyword>
<gene>
    <name evidence="2" type="ORF">SNE25_12125</name>
</gene>
<dbReference type="InterPro" id="IPR011051">
    <property type="entry name" value="RmlC_Cupin_sf"/>
</dbReference>
<feature type="domain" description="Cupin type-2" evidence="1">
    <location>
        <begin position="41"/>
        <end position="110"/>
    </location>
</feature>
<dbReference type="Gene3D" id="2.60.120.10">
    <property type="entry name" value="Jelly Rolls"/>
    <property type="match status" value="1"/>
</dbReference>
<dbReference type="InterPro" id="IPR013096">
    <property type="entry name" value="Cupin_2"/>
</dbReference>
<dbReference type="EMBL" id="CP139558">
    <property type="protein sequence ID" value="WPU96265.1"/>
    <property type="molecule type" value="Genomic_DNA"/>
</dbReference>
<dbReference type="SUPFAM" id="SSF51182">
    <property type="entry name" value="RmlC-like cupins"/>
    <property type="match status" value="1"/>
</dbReference>
<protein>
    <submittedName>
        <fullName evidence="2">Cupin domain-containing protein</fullName>
    </submittedName>
</protein>
<name>A0ABZ0TYU5_9SPHI</name>
<evidence type="ECO:0000259" key="1">
    <source>
        <dbReference type="Pfam" id="PF07883"/>
    </source>
</evidence>
<evidence type="ECO:0000313" key="3">
    <source>
        <dbReference type="Proteomes" id="UP001324380"/>
    </source>
</evidence>
<sequence length="152" mass="16391">MIENPITITGSDEGKNLAIAGGQYRILVSGDATEGRYAIIEMNVPPGGGPAPHAHPDIEEIFYVADGTIQFMTKNGPVNADTGAFIRIPLDGGVHAFKNITGKSARLLCTVIPAGLDRMFEEISGADPTQIPAITEKYRQQIYPPDYFDDKN</sequence>
<dbReference type="RefSeq" id="WP_321565364.1">
    <property type="nucleotide sequence ID" value="NZ_CP139558.1"/>
</dbReference>
<organism evidence="2 3">
    <name type="scientific">Mucilaginibacter sabulilitoris</name>
    <dbReference type="NCBI Taxonomy" id="1173583"/>
    <lineage>
        <taxon>Bacteria</taxon>
        <taxon>Pseudomonadati</taxon>
        <taxon>Bacteroidota</taxon>
        <taxon>Sphingobacteriia</taxon>
        <taxon>Sphingobacteriales</taxon>
        <taxon>Sphingobacteriaceae</taxon>
        <taxon>Mucilaginibacter</taxon>
    </lineage>
</organism>
<proteinExistence type="predicted"/>
<reference evidence="2 3" key="1">
    <citation type="submission" date="2023-11" db="EMBL/GenBank/DDBJ databases">
        <title>Analysis of the Genomes of Mucilaginibacter gossypii cycad 4 and M. sabulilitoris SNA2: microbes with the potential for plant growth promotion.</title>
        <authorList>
            <person name="Hirsch A.M."/>
            <person name="Humm E."/>
            <person name="Rubbi M."/>
            <person name="Del Vecchio G."/>
            <person name="Ha S.M."/>
            <person name="Pellegrini M."/>
            <person name="Gunsalus R.P."/>
        </authorList>
    </citation>
    <scope>NUCLEOTIDE SEQUENCE [LARGE SCALE GENOMIC DNA]</scope>
    <source>
        <strain evidence="2 3">SNA2</strain>
    </source>
</reference>
<dbReference type="Proteomes" id="UP001324380">
    <property type="component" value="Chromosome"/>
</dbReference>
<dbReference type="InterPro" id="IPR014710">
    <property type="entry name" value="RmlC-like_jellyroll"/>
</dbReference>